<evidence type="ECO:0000256" key="17">
    <source>
        <dbReference type="SAM" id="MobiDB-lite"/>
    </source>
</evidence>
<dbReference type="GO" id="GO:0046872">
    <property type="term" value="F:metal ion binding"/>
    <property type="evidence" value="ECO:0007669"/>
    <property type="project" value="UniProtKB-KW"/>
</dbReference>
<comment type="catalytic activity">
    <reaction evidence="12">
        <text>O-phospho-L-seryl-[protein] + H2O = L-seryl-[protein] + phosphate</text>
        <dbReference type="Rhea" id="RHEA:20629"/>
        <dbReference type="Rhea" id="RHEA-COMP:9863"/>
        <dbReference type="Rhea" id="RHEA-COMP:11604"/>
        <dbReference type="ChEBI" id="CHEBI:15377"/>
        <dbReference type="ChEBI" id="CHEBI:29999"/>
        <dbReference type="ChEBI" id="CHEBI:43474"/>
        <dbReference type="ChEBI" id="CHEBI:83421"/>
        <dbReference type="EC" id="3.1.3.16"/>
    </reaction>
</comment>
<reference evidence="19 20" key="1">
    <citation type="journal article" date="2023" name="Sci. Data">
        <title>Genome assembly of the Korean intertidal mud-creeper Batillaria attramentaria.</title>
        <authorList>
            <person name="Patra A.K."/>
            <person name="Ho P.T."/>
            <person name="Jun S."/>
            <person name="Lee S.J."/>
            <person name="Kim Y."/>
            <person name="Won Y.J."/>
        </authorList>
    </citation>
    <scope>NUCLEOTIDE SEQUENCE [LARGE SCALE GENOMIC DNA]</scope>
    <source>
        <strain evidence="19">Wonlab-2016</strain>
    </source>
</reference>
<dbReference type="InterPro" id="IPR000222">
    <property type="entry name" value="PP2C_BS"/>
</dbReference>
<comment type="cofactor">
    <cofactor evidence="1">
        <name>Mn(2+)</name>
        <dbReference type="ChEBI" id="CHEBI:29035"/>
    </cofactor>
</comment>
<dbReference type="EMBL" id="JACVVK020000054">
    <property type="protein sequence ID" value="KAK7497895.1"/>
    <property type="molecule type" value="Genomic_DNA"/>
</dbReference>
<evidence type="ECO:0000256" key="3">
    <source>
        <dbReference type="ARBA" id="ARBA00004496"/>
    </source>
</evidence>
<comment type="function">
    <text evidence="14">Protein phosphatase that may play a role in regulation of cell cycle progression via dephosphorylation of its substrates whose appropriate phosphorylation states might be crucial for cell proliferation. Selectively associates with integrin linked kinase (ILK), to modulate cell adhesion and growth factor signaling. Inhibits the ILK-GSK3B signaling axis and may play an important role in inhibiting oncogenic transformation.</text>
</comment>
<gene>
    <name evidence="19" type="ORF">BaRGS_00010766</name>
</gene>
<keyword evidence="9 16" id="KW-0904">Protein phosphatase</keyword>
<accession>A0ABD0LEU2</accession>
<sequence>MDLFGDLPDPTGDQQKSGDQSTHENNVEKTEQTCGVQAQKRKANFTDSSAEEPEKQKQRFEYYPLHCYVADRKGEREEMQDAYLQVDDFTKSFSNLHPSIGRLAVYGVFDGHGGARASRFASQYLHKILLDKFPKGDVLAVEKEIKKCLIDVFKKLDEDFLKEAARQKPSWKDGTTAVVVLVINNTLYIANLGDSKSILCRYKEEDKKCVPVPLTTDHNPSVYAERMRIQKAGGHVRDGRVMGILEVSRSIGDGPYKNHGVTCLPDVKRCQLTSSDRYIMIACDGLWKSFTMEESIQFVESVLQDESVHKTDLRSAEEVRFDTACSRLANTAVLRLSGDNVTVLIISIKPSV</sequence>
<dbReference type="EC" id="3.1.3.16" evidence="4"/>
<evidence type="ECO:0000256" key="11">
    <source>
        <dbReference type="ARBA" id="ARBA00023211"/>
    </source>
</evidence>
<evidence type="ECO:0000256" key="15">
    <source>
        <dbReference type="ARBA" id="ARBA00072449"/>
    </source>
</evidence>
<comment type="subcellular location">
    <subcellularLocation>
        <location evidence="3">Cytoplasm</location>
    </subcellularLocation>
</comment>
<comment type="cofactor">
    <cofactor evidence="2">
        <name>Mg(2+)</name>
        <dbReference type="ChEBI" id="CHEBI:18420"/>
    </cofactor>
</comment>
<evidence type="ECO:0000256" key="4">
    <source>
        <dbReference type="ARBA" id="ARBA00013081"/>
    </source>
</evidence>
<dbReference type="InterPro" id="IPR036457">
    <property type="entry name" value="PPM-type-like_dom_sf"/>
</dbReference>
<evidence type="ECO:0000256" key="5">
    <source>
        <dbReference type="ARBA" id="ARBA00022490"/>
    </source>
</evidence>
<dbReference type="FunFam" id="3.60.40.10:FF:000018">
    <property type="entry name" value="Integrin-linked kinase-associated serine/threonine phosphatase 2C"/>
    <property type="match status" value="1"/>
</dbReference>
<evidence type="ECO:0000256" key="13">
    <source>
        <dbReference type="ARBA" id="ARBA00048336"/>
    </source>
</evidence>
<evidence type="ECO:0000256" key="7">
    <source>
        <dbReference type="ARBA" id="ARBA00022801"/>
    </source>
</evidence>
<evidence type="ECO:0000256" key="2">
    <source>
        <dbReference type="ARBA" id="ARBA00001946"/>
    </source>
</evidence>
<keyword evidence="6" id="KW-0479">Metal-binding</keyword>
<dbReference type="GO" id="GO:0004722">
    <property type="term" value="F:protein serine/threonine phosphatase activity"/>
    <property type="evidence" value="ECO:0007669"/>
    <property type="project" value="UniProtKB-EC"/>
</dbReference>
<comment type="catalytic activity">
    <reaction evidence="13">
        <text>O-phospho-L-threonyl-[protein] + H2O = L-threonyl-[protein] + phosphate</text>
        <dbReference type="Rhea" id="RHEA:47004"/>
        <dbReference type="Rhea" id="RHEA-COMP:11060"/>
        <dbReference type="Rhea" id="RHEA-COMP:11605"/>
        <dbReference type="ChEBI" id="CHEBI:15377"/>
        <dbReference type="ChEBI" id="CHEBI:30013"/>
        <dbReference type="ChEBI" id="CHEBI:43474"/>
        <dbReference type="ChEBI" id="CHEBI:61977"/>
        <dbReference type="EC" id="3.1.3.16"/>
    </reaction>
</comment>
<feature type="domain" description="PPM-type phosphatase" evidence="18">
    <location>
        <begin position="65"/>
        <end position="348"/>
    </location>
</feature>
<keyword evidence="5" id="KW-0963">Cytoplasm</keyword>
<keyword evidence="20" id="KW-1185">Reference proteome</keyword>
<dbReference type="Pfam" id="PF00481">
    <property type="entry name" value="PP2C"/>
    <property type="match status" value="1"/>
</dbReference>
<evidence type="ECO:0000313" key="19">
    <source>
        <dbReference type="EMBL" id="KAK7497895.1"/>
    </source>
</evidence>
<evidence type="ECO:0000256" key="6">
    <source>
        <dbReference type="ARBA" id="ARBA00022723"/>
    </source>
</evidence>
<evidence type="ECO:0000256" key="12">
    <source>
        <dbReference type="ARBA" id="ARBA00047761"/>
    </source>
</evidence>
<dbReference type="AlphaFoldDB" id="A0ABD0LEU2"/>
<dbReference type="InterPro" id="IPR001932">
    <property type="entry name" value="PPM-type_phosphatase-like_dom"/>
</dbReference>
<keyword evidence="7 16" id="KW-0378">Hydrolase</keyword>
<evidence type="ECO:0000259" key="18">
    <source>
        <dbReference type="PROSITE" id="PS51746"/>
    </source>
</evidence>
<feature type="region of interest" description="Disordered" evidence="17">
    <location>
        <begin position="1"/>
        <end position="56"/>
    </location>
</feature>
<protein>
    <recommendedName>
        <fullName evidence="15">Integrin-linked kinase-associated serine/threonine phosphatase 2C</fullName>
        <ecNumber evidence="4">3.1.3.16</ecNumber>
    </recommendedName>
</protein>
<evidence type="ECO:0000256" key="9">
    <source>
        <dbReference type="ARBA" id="ARBA00022912"/>
    </source>
</evidence>
<dbReference type="PANTHER" id="PTHR13832">
    <property type="entry name" value="PROTEIN PHOSPHATASE 2C"/>
    <property type="match status" value="1"/>
</dbReference>
<evidence type="ECO:0000256" key="14">
    <source>
        <dbReference type="ARBA" id="ARBA00055237"/>
    </source>
</evidence>
<dbReference type="GO" id="GO:0005737">
    <property type="term" value="C:cytoplasm"/>
    <property type="evidence" value="ECO:0007669"/>
    <property type="project" value="UniProtKB-SubCell"/>
</dbReference>
<evidence type="ECO:0000256" key="1">
    <source>
        <dbReference type="ARBA" id="ARBA00001936"/>
    </source>
</evidence>
<dbReference type="CDD" id="cd00143">
    <property type="entry name" value="PP2Cc"/>
    <property type="match status" value="1"/>
</dbReference>
<feature type="compositionally biased region" description="Basic and acidic residues" evidence="17">
    <location>
        <begin position="21"/>
        <end position="31"/>
    </location>
</feature>
<dbReference type="Gene3D" id="3.60.40.10">
    <property type="entry name" value="PPM-type phosphatase domain"/>
    <property type="match status" value="1"/>
</dbReference>
<evidence type="ECO:0000256" key="8">
    <source>
        <dbReference type="ARBA" id="ARBA00022842"/>
    </source>
</evidence>
<dbReference type="Proteomes" id="UP001519460">
    <property type="component" value="Unassembled WGS sequence"/>
</dbReference>
<comment type="caution">
    <text evidence="19">The sequence shown here is derived from an EMBL/GenBank/DDBJ whole genome shotgun (WGS) entry which is preliminary data.</text>
</comment>
<dbReference type="InterPro" id="IPR015655">
    <property type="entry name" value="PP2C"/>
</dbReference>
<organism evidence="19 20">
    <name type="scientific">Batillaria attramentaria</name>
    <dbReference type="NCBI Taxonomy" id="370345"/>
    <lineage>
        <taxon>Eukaryota</taxon>
        <taxon>Metazoa</taxon>
        <taxon>Spiralia</taxon>
        <taxon>Lophotrochozoa</taxon>
        <taxon>Mollusca</taxon>
        <taxon>Gastropoda</taxon>
        <taxon>Caenogastropoda</taxon>
        <taxon>Sorbeoconcha</taxon>
        <taxon>Cerithioidea</taxon>
        <taxon>Batillariidae</taxon>
        <taxon>Batillaria</taxon>
    </lineage>
</organism>
<dbReference type="SMART" id="SM00332">
    <property type="entry name" value="PP2Cc"/>
    <property type="match status" value="1"/>
</dbReference>
<keyword evidence="10" id="KW-0007">Acetylation</keyword>
<comment type="similarity">
    <text evidence="16">Belongs to the PP2C family.</text>
</comment>
<dbReference type="PROSITE" id="PS51746">
    <property type="entry name" value="PPM_2"/>
    <property type="match status" value="1"/>
</dbReference>
<proteinExistence type="inferred from homology"/>
<dbReference type="PROSITE" id="PS01032">
    <property type="entry name" value="PPM_1"/>
    <property type="match status" value="1"/>
</dbReference>
<evidence type="ECO:0000313" key="20">
    <source>
        <dbReference type="Proteomes" id="UP001519460"/>
    </source>
</evidence>
<dbReference type="SUPFAM" id="SSF81606">
    <property type="entry name" value="PP2C-like"/>
    <property type="match status" value="1"/>
</dbReference>
<name>A0ABD0LEU2_9CAEN</name>
<evidence type="ECO:0000256" key="16">
    <source>
        <dbReference type="RuleBase" id="RU003465"/>
    </source>
</evidence>
<dbReference type="PANTHER" id="PTHR13832:SF699">
    <property type="entry name" value="INTEGRIN-LINKED KINASE-ASSOCIATED SERINE_THREONINE PHOSPHATASE 2C"/>
    <property type="match status" value="1"/>
</dbReference>
<keyword evidence="11" id="KW-0464">Manganese</keyword>
<keyword evidence="8" id="KW-0460">Magnesium</keyword>
<evidence type="ECO:0000256" key="10">
    <source>
        <dbReference type="ARBA" id="ARBA00022990"/>
    </source>
</evidence>